<accession>A0ABV3QHF5</accession>
<evidence type="ECO:0000256" key="7">
    <source>
        <dbReference type="SAM" id="MobiDB-lite"/>
    </source>
</evidence>
<dbReference type="Proteomes" id="UP001556220">
    <property type="component" value="Unassembled WGS sequence"/>
</dbReference>
<comment type="subcellular location">
    <subcellularLocation>
        <location evidence="1">Fimbrium</location>
    </subcellularLocation>
</comment>
<feature type="compositionally biased region" description="Polar residues" evidence="7">
    <location>
        <begin position="1225"/>
        <end position="1236"/>
    </location>
</feature>
<dbReference type="InterPro" id="IPR011047">
    <property type="entry name" value="Quinoprotein_ADH-like_sf"/>
</dbReference>
<dbReference type="InterPro" id="IPR008707">
    <property type="entry name" value="B-propeller_PilY1"/>
</dbReference>
<proteinExistence type="inferred from homology"/>
<keyword evidence="4" id="KW-0479">Metal-binding</keyword>
<dbReference type="Gene3D" id="3.40.50.410">
    <property type="entry name" value="von Willebrand factor, type A domain"/>
    <property type="match status" value="1"/>
</dbReference>
<dbReference type="SMART" id="SM00564">
    <property type="entry name" value="PQQ"/>
    <property type="match status" value="3"/>
</dbReference>
<evidence type="ECO:0000313" key="9">
    <source>
        <dbReference type="EMBL" id="MEW9573127.1"/>
    </source>
</evidence>
<dbReference type="InterPro" id="IPR036465">
    <property type="entry name" value="vWFA_dom_sf"/>
</dbReference>
<feature type="compositionally biased region" description="Pro residues" evidence="7">
    <location>
        <begin position="1243"/>
        <end position="1253"/>
    </location>
</feature>
<dbReference type="SUPFAM" id="SSF50998">
    <property type="entry name" value="Quinoprotein alcohol dehydrogenase-like"/>
    <property type="match status" value="1"/>
</dbReference>
<evidence type="ECO:0000256" key="5">
    <source>
        <dbReference type="ARBA" id="ARBA00022837"/>
    </source>
</evidence>
<evidence type="ECO:0000259" key="8">
    <source>
        <dbReference type="Pfam" id="PF05567"/>
    </source>
</evidence>
<keyword evidence="10" id="KW-1185">Reference proteome</keyword>
<feature type="domain" description="PilY1 beta-propeller" evidence="8">
    <location>
        <begin position="703"/>
        <end position="1071"/>
    </location>
</feature>
<keyword evidence="5" id="KW-0106">Calcium</keyword>
<gene>
    <name evidence="9" type="ORF">ABQJ54_15325</name>
</gene>
<sequence length="1267" mass="130894">MNISKHASLRILRRATFTALAVALSGVAYLPAVVLAATPPSLTISQTPLTVTSPVHPQVIFAIGNSQSMDGDLSGAIMTGSGTVTGLSGSSSPVNYTVPSGYTPPSNTANADLTLALPSTCPDVPAATSSVGDEPYTTTCGTTEYDTSASRLNVAKEGMLAIMNQYFPTTDFALEDYSTSGNSLYTTWVYYMSNNSGFSFTNTQPASGTDYVTNPCWNYSSSSSSTVKSNCSSISSTLYSSSTVGNSQYMVIGASSDDADINDVLYSSGNSPVYIDYGTVTPTNPYPPNKSLADYESGSISVSYSKVVPSGNGTSTGPTNAGYVPYSTQVMYAQRGFGYYVKSMSHTTGNNVVAMTSAGTSPTAASVTTAMGKFAKYLAPETNSTSSSEIKALAYQSPLPALLAGASSTLKTSLAAASADCTPPKQYVVLVTDGLPTMDSSGNNWPPLGSASAAGYGVTAAYNADGSLNTTAGGGTNDQAMIDTISQIQTLQNNGIETYVIGLGAGVSDPSSAAGLAMKAMAVAGGTSSTSADGYFPASSTADLVQDLSAILSNISSQNTSSSSAAANSTSLTNNSYIYQATFNPGSATSNAWTGDLQEYGINANAVINTTATWSAQAQLDALASPATTRNIATWDPYHVASGGTTATPAAVGFDWNTLSSTLQGDLQPSDTNGQLRLNYLRGDHSEEQSNSGGIFRTREHLLGDIVDSSPAYVGAPSDYFPDASYQTFATNNASRTPILYVGANDGMLHGFNASTGNEVMAFIPYGVFANLYQLTSPYYLYNHHFYVDGTPYVDDAMLSDGNWHTLLVGGENAGGNSIYAIDVTNPSGYTSDSAVASDVLWEFTDSDMGYSYSAPVIVRSNAVSVTDASDSQVTQGFAVIFGNGYNSPSGQPIFYAVDASTGQQIAKINLCTAAGVPTTACSSSAANGLSSVTATNSSGLVGVPQDMVYAGDLQGNLWAINIGNADPTKWTVKLLFQARDSSNNAQPITSAPSVTPNPNFPGMNGQSYLGSMVYFGTGMFLQTTDLTSTSTQSFYGVWDNTSDLSNYPTGQVPSPPYKRSNLQSQTISLGSYTVGGVSTPAIFSTSNEVNLTYNSITYANPTPPPASLTANPVEGWYFDLSPLVSSTSAPAPRVFNASAVESGGVLFAVNIPPDATSTSCGTPSSYLMYVQYDSGTPFPEAAIGFGGGVTIVPGVASGAGSRLTNSNPTGIFIGNGYSSAATSMGNNGNTNSQIISGGAPLPGSPLPPPPPTKGDKSGRLGWWQVQ</sequence>
<keyword evidence="3" id="KW-1029">Fimbrium biogenesis</keyword>
<evidence type="ECO:0000313" key="10">
    <source>
        <dbReference type="Proteomes" id="UP001556220"/>
    </source>
</evidence>
<evidence type="ECO:0000256" key="4">
    <source>
        <dbReference type="ARBA" id="ARBA00022723"/>
    </source>
</evidence>
<dbReference type="Pfam" id="PF05567">
    <property type="entry name" value="T4P_PilY1"/>
    <property type="match status" value="1"/>
</dbReference>
<organism evidence="9 10">
    <name type="scientific">Rhodanobacter lycopersici</name>
    <dbReference type="NCBI Taxonomy" id="3162487"/>
    <lineage>
        <taxon>Bacteria</taxon>
        <taxon>Pseudomonadati</taxon>
        <taxon>Pseudomonadota</taxon>
        <taxon>Gammaproteobacteria</taxon>
        <taxon>Lysobacterales</taxon>
        <taxon>Rhodanobacteraceae</taxon>
        <taxon>Rhodanobacter</taxon>
    </lineage>
</organism>
<dbReference type="EMBL" id="JBFOHK010000004">
    <property type="protein sequence ID" value="MEW9573127.1"/>
    <property type="molecule type" value="Genomic_DNA"/>
</dbReference>
<comment type="similarity">
    <text evidence="2">Belongs to the PilY1 family.</text>
</comment>
<evidence type="ECO:0000256" key="6">
    <source>
        <dbReference type="ARBA" id="ARBA00023263"/>
    </source>
</evidence>
<evidence type="ECO:0000256" key="3">
    <source>
        <dbReference type="ARBA" id="ARBA00022558"/>
    </source>
</evidence>
<name>A0ABV3QHF5_9GAMM</name>
<keyword evidence="6" id="KW-0281">Fimbrium</keyword>
<evidence type="ECO:0000256" key="2">
    <source>
        <dbReference type="ARBA" id="ARBA00008387"/>
    </source>
</evidence>
<feature type="region of interest" description="Disordered" evidence="7">
    <location>
        <begin position="1225"/>
        <end position="1267"/>
    </location>
</feature>
<comment type="caution">
    <text evidence="9">The sequence shown here is derived from an EMBL/GenBank/DDBJ whole genome shotgun (WGS) entry which is preliminary data.</text>
</comment>
<dbReference type="RefSeq" id="WP_367855181.1">
    <property type="nucleotide sequence ID" value="NZ_JBFOHK010000004.1"/>
</dbReference>
<evidence type="ECO:0000256" key="1">
    <source>
        <dbReference type="ARBA" id="ARBA00004561"/>
    </source>
</evidence>
<reference evidence="9 10" key="1">
    <citation type="submission" date="2024-06" db="EMBL/GenBank/DDBJ databases">
        <authorList>
            <person name="Woo H."/>
        </authorList>
    </citation>
    <scope>NUCLEOTIDE SEQUENCE [LARGE SCALE GENOMIC DNA]</scope>
    <source>
        <strain evidence="9 10">Si-c</strain>
    </source>
</reference>
<dbReference type="InterPro" id="IPR018391">
    <property type="entry name" value="PQQ_b-propeller_rpt"/>
</dbReference>
<protein>
    <submittedName>
        <fullName evidence="9">Pilus assembly protein</fullName>
    </submittedName>
</protein>